<evidence type="ECO:0000313" key="3">
    <source>
        <dbReference type="Proteomes" id="UP000218238"/>
    </source>
</evidence>
<organism evidence="2 3">
    <name type="scientific">Brunnivagina elsteri CCALA 953</name>
    <dbReference type="NCBI Taxonomy" id="987040"/>
    <lineage>
        <taxon>Bacteria</taxon>
        <taxon>Bacillati</taxon>
        <taxon>Cyanobacteriota</taxon>
        <taxon>Cyanophyceae</taxon>
        <taxon>Nostocales</taxon>
        <taxon>Calotrichaceae</taxon>
        <taxon>Brunnivagina</taxon>
    </lineage>
</organism>
<reference evidence="2 3" key="1">
    <citation type="submission" date="2017-08" db="EMBL/GenBank/DDBJ databases">
        <title>Draft genome sequence of filamentous cyanobacterium Calothrix elsteri CCALA 953.</title>
        <authorList>
            <person name="Gagunashvili A.N."/>
            <person name="Elster J."/>
            <person name="Andresson O.S."/>
        </authorList>
    </citation>
    <scope>NUCLEOTIDE SEQUENCE [LARGE SCALE GENOMIC DNA]</scope>
    <source>
        <strain evidence="2 3">CCALA 953</strain>
    </source>
</reference>
<dbReference type="AlphaFoldDB" id="A0A2A2TL95"/>
<keyword evidence="1" id="KW-0175">Coiled coil</keyword>
<evidence type="ECO:0000313" key="2">
    <source>
        <dbReference type="EMBL" id="PAX56542.1"/>
    </source>
</evidence>
<protein>
    <submittedName>
        <fullName evidence="2">Uncharacterized protein</fullName>
    </submittedName>
</protein>
<feature type="coiled-coil region" evidence="1">
    <location>
        <begin position="83"/>
        <end position="117"/>
    </location>
</feature>
<keyword evidence="3" id="KW-1185">Reference proteome</keyword>
<dbReference type="RefSeq" id="WP_095721562.1">
    <property type="nucleotide sequence ID" value="NZ_NTFS01000085.1"/>
</dbReference>
<name>A0A2A2TL95_9CYAN</name>
<evidence type="ECO:0000256" key="1">
    <source>
        <dbReference type="SAM" id="Coils"/>
    </source>
</evidence>
<dbReference type="EMBL" id="NTFS01000085">
    <property type="protein sequence ID" value="PAX56542.1"/>
    <property type="molecule type" value="Genomic_DNA"/>
</dbReference>
<sequence>MASEEFECVSCQDSFQDTLDTVTGFMEKYGKAVNQTYQDEIDSKVHQSQNMGEIVGNFAAISYQISYLKTLQNTLITQRINDNELTQRALAEFEKNLNQVSNDLDELKQKIRELRLFLSKKA</sequence>
<dbReference type="Proteomes" id="UP000218238">
    <property type="component" value="Unassembled WGS sequence"/>
</dbReference>
<accession>A0A2A2TL95</accession>
<proteinExistence type="predicted"/>
<comment type="caution">
    <text evidence="2">The sequence shown here is derived from an EMBL/GenBank/DDBJ whole genome shotgun (WGS) entry which is preliminary data.</text>
</comment>
<gene>
    <name evidence="2" type="ORF">CK510_10020</name>
</gene>